<feature type="transmembrane region" description="Helical" evidence="9">
    <location>
        <begin position="99"/>
        <end position="124"/>
    </location>
</feature>
<evidence type="ECO:0000256" key="3">
    <source>
        <dbReference type="ARBA" id="ARBA00022801"/>
    </source>
</evidence>
<feature type="transmembrane region" description="Helical" evidence="9">
    <location>
        <begin position="333"/>
        <end position="357"/>
    </location>
</feature>
<dbReference type="FunCoup" id="A0A067LZC9">
    <property type="interactions" value="311"/>
</dbReference>
<evidence type="ECO:0000256" key="1">
    <source>
        <dbReference type="ARBA" id="ARBA00004477"/>
    </source>
</evidence>
<dbReference type="CDD" id="cd03388">
    <property type="entry name" value="PAP2_SPPase1"/>
    <property type="match status" value="1"/>
</dbReference>
<feature type="transmembrane region" description="Helical" evidence="9">
    <location>
        <begin position="199"/>
        <end position="217"/>
    </location>
</feature>
<evidence type="ECO:0000259" key="10">
    <source>
        <dbReference type="SMART" id="SM00014"/>
    </source>
</evidence>
<keyword evidence="5 9" id="KW-1133">Transmembrane helix</keyword>
<evidence type="ECO:0000313" key="11">
    <source>
        <dbReference type="EMBL" id="KDQ08783.1"/>
    </source>
</evidence>
<name>A0A067LZC9_BOTB1</name>
<feature type="region of interest" description="Disordered" evidence="8">
    <location>
        <begin position="1"/>
        <end position="50"/>
    </location>
</feature>
<feature type="domain" description="Phosphatidic acid phosphatase type 2/haloperoxidase" evidence="10">
    <location>
        <begin position="129"/>
        <end position="244"/>
    </location>
</feature>
<evidence type="ECO:0000313" key="12">
    <source>
        <dbReference type="Proteomes" id="UP000027195"/>
    </source>
</evidence>
<keyword evidence="6 9" id="KW-0472">Membrane</keyword>
<dbReference type="STRING" id="930990.A0A067LZC9"/>
<organism evidence="11 12">
    <name type="scientific">Botryobasidium botryosum (strain FD-172 SS1)</name>
    <dbReference type="NCBI Taxonomy" id="930990"/>
    <lineage>
        <taxon>Eukaryota</taxon>
        <taxon>Fungi</taxon>
        <taxon>Dikarya</taxon>
        <taxon>Basidiomycota</taxon>
        <taxon>Agaricomycotina</taxon>
        <taxon>Agaricomycetes</taxon>
        <taxon>Cantharellales</taxon>
        <taxon>Botryobasidiaceae</taxon>
        <taxon>Botryobasidium</taxon>
    </lineage>
</organism>
<evidence type="ECO:0000256" key="8">
    <source>
        <dbReference type="SAM" id="MobiDB-lite"/>
    </source>
</evidence>
<dbReference type="SMART" id="SM00014">
    <property type="entry name" value="acidPPc"/>
    <property type="match status" value="1"/>
</dbReference>
<keyword evidence="12" id="KW-1185">Reference proteome</keyword>
<dbReference type="GO" id="GO:0005789">
    <property type="term" value="C:endoplasmic reticulum membrane"/>
    <property type="evidence" value="ECO:0007669"/>
    <property type="project" value="UniProtKB-SubCell"/>
</dbReference>
<evidence type="ECO:0000256" key="7">
    <source>
        <dbReference type="ARBA" id="ARBA00038324"/>
    </source>
</evidence>
<dbReference type="GO" id="GO:0042392">
    <property type="term" value="F:sphingosine-1-phosphate phosphatase activity"/>
    <property type="evidence" value="ECO:0007669"/>
    <property type="project" value="TreeGrafter"/>
</dbReference>
<feature type="compositionally biased region" description="Polar residues" evidence="8">
    <location>
        <begin position="1"/>
        <end position="11"/>
    </location>
</feature>
<evidence type="ECO:0000256" key="9">
    <source>
        <dbReference type="SAM" id="Phobius"/>
    </source>
</evidence>
<dbReference type="InterPro" id="IPR036938">
    <property type="entry name" value="PAP2/HPO_sf"/>
</dbReference>
<reference evidence="12" key="1">
    <citation type="journal article" date="2014" name="Proc. Natl. Acad. Sci. U.S.A.">
        <title>Extensive sampling of basidiomycete genomes demonstrates inadequacy of the white-rot/brown-rot paradigm for wood decay fungi.</title>
        <authorList>
            <person name="Riley R."/>
            <person name="Salamov A.A."/>
            <person name="Brown D.W."/>
            <person name="Nagy L.G."/>
            <person name="Floudas D."/>
            <person name="Held B.W."/>
            <person name="Levasseur A."/>
            <person name="Lombard V."/>
            <person name="Morin E."/>
            <person name="Otillar R."/>
            <person name="Lindquist E.A."/>
            <person name="Sun H."/>
            <person name="LaButti K.M."/>
            <person name="Schmutz J."/>
            <person name="Jabbour D."/>
            <person name="Luo H."/>
            <person name="Baker S.E."/>
            <person name="Pisabarro A.G."/>
            <person name="Walton J.D."/>
            <person name="Blanchette R.A."/>
            <person name="Henrissat B."/>
            <person name="Martin F."/>
            <person name="Cullen D."/>
            <person name="Hibbett D.S."/>
            <person name="Grigoriev I.V."/>
        </authorList>
    </citation>
    <scope>NUCLEOTIDE SEQUENCE [LARGE SCALE GENOMIC DNA]</scope>
    <source>
        <strain evidence="12">FD-172 SS1</strain>
    </source>
</reference>
<keyword evidence="2 9" id="KW-0812">Transmembrane</keyword>
<evidence type="ECO:0000256" key="2">
    <source>
        <dbReference type="ARBA" id="ARBA00022692"/>
    </source>
</evidence>
<keyword evidence="3" id="KW-0378">Hydrolase</keyword>
<sequence length="523" mass="58074">MSAPTLSITTTKKPKHSFYLHDPPSTPRSESPTPAAKPEFNPILPESDGPGTLPDDVYDAALSWWRAGARRFLVRNLKTESRWLASMQETVRTPWLDTYFVYTSSLGTHTFFMTVLPAFFFFGYHEMGRGLLNVLATGVYLASLIKDLICSPRPFAPPVTRLTMGSHHLEYGFPSTHSTNSVSIALYIYSLLPAAPWPYIWPARILLGWYVFSIVFGRLYCAMHSFTDCIAGILLGSAIASVQWMYGAAFENWMGTNGWQVPMAVIPLCLILVHKHAEPVDDCPCFEDAIAFVSVVMGSILSKWHAANFGLDTAHGFYTSRTPGWDGHEWNDWGMWLLFASVKMVVGVLAIFGWRLVAKPTLHILLPPIFRTLARAFTLPHRRFYTPATDYSTVPPEKGLHPVPSVIGLGSRGQVGGEGTALLPRYTGGMKMRSRGLAAFADMEREKDAVGMGMVDVVIKEKEDSARNVTPQIVSVEPVKHYDADVLTKVIVYCGIGWLACEWLPVMFEVLEWGVMSGPVSSI</sequence>
<dbReference type="InParanoid" id="A0A067LZC9"/>
<proteinExistence type="inferred from homology"/>
<comment type="subcellular location">
    <subcellularLocation>
        <location evidence="1">Endoplasmic reticulum membrane</location>
        <topology evidence="1">Multi-pass membrane protein</topology>
    </subcellularLocation>
</comment>
<dbReference type="InterPro" id="IPR000326">
    <property type="entry name" value="PAP2/HPO"/>
</dbReference>
<dbReference type="SUPFAM" id="SSF48317">
    <property type="entry name" value="Acid phosphatase/Vanadium-dependent haloperoxidase"/>
    <property type="match status" value="1"/>
</dbReference>
<dbReference type="PANTHER" id="PTHR14969">
    <property type="entry name" value="SPHINGOSINE-1-PHOSPHATE PHOSPHOHYDROLASE"/>
    <property type="match status" value="1"/>
</dbReference>
<dbReference type="AlphaFoldDB" id="A0A067LZC9"/>
<feature type="transmembrane region" description="Helical" evidence="9">
    <location>
        <begin position="229"/>
        <end position="247"/>
    </location>
</feature>
<evidence type="ECO:0000256" key="6">
    <source>
        <dbReference type="ARBA" id="ARBA00023136"/>
    </source>
</evidence>
<dbReference type="HOGENOM" id="CLU_019266_0_0_1"/>
<gene>
    <name evidence="11" type="ORF">BOTBODRAFT_138570</name>
</gene>
<dbReference type="OrthoDB" id="301434at2759"/>
<dbReference type="Gene3D" id="1.20.144.10">
    <property type="entry name" value="Phosphatidic acid phosphatase type 2/haloperoxidase"/>
    <property type="match status" value="1"/>
</dbReference>
<accession>A0A067LZC9</accession>
<protein>
    <recommendedName>
        <fullName evidence="10">Phosphatidic acid phosphatase type 2/haloperoxidase domain-containing protein</fullName>
    </recommendedName>
</protein>
<keyword evidence="4" id="KW-0256">Endoplasmic reticulum</keyword>
<evidence type="ECO:0000256" key="5">
    <source>
        <dbReference type="ARBA" id="ARBA00022989"/>
    </source>
</evidence>
<evidence type="ECO:0000256" key="4">
    <source>
        <dbReference type="ARBA" id="ARBA00022824"/>
    </source>
</evidence>
<dbReference type="Proteomes" id="UP000027195">
    <property type="component" value="Unassembled WGS sequence"/>
</dbReference>
<comment type="similarity">
    <text evidence="7">Belongs to the type 2 lipid phosphate phosphatase family.</text>
</comment>
<dbReference type="Pfam" id="PF01569">
    <property type="entry name" value="PAP2"/>
    <property type="match status" value="1"/>
</dbReference>
<dbReference type="EMBL" id="KL198086">
    <property type="protein sequence ID" value="KDQ08783.1"/>
    <property type="molecule type" value="Genomic_DNA"/>
</dbReference>
<dbReference type="PANTHER" id="PTHR14969:SF28">
    <property type="entry name" value="DIHYDROSPHINGOSINE 1-PHOSPHATE PHOSPHATASE LCB3-RELATED"/>
    <property type="match status" value="1"/>
</dbReference>